<name>A0A6L6Q217_9BURK</name>
<evidence type="ECO:0000256" key="1">
    <source>
        <dbReference type="SAM" id="SignalP"/>
    </source>
</evidence>
<protein>
    <recommendedName>
        <fullName evidence="4">Pilus assembly protein</fullName>
    </recommendedName>
</protein>
<gene>
    <name evidence="2" type="ORF">GM668_15450</name>
</gene>
<keyword evidence="1" id="KW-0732">Signal</keyword>
<dbReference type="OrthoDB" id="8537668at2"/>
<feature type="signal peptide" evidence="1">
    <location>
        <begin position="1"/>
        <end position="30"/>
    </location>
</feature>
<proteinExistence type="predicted"/>
<organism evidence="2 3">
    <name type="scientific">Pseudoduganella ginsengisoli</name>
    <dbReference type="NCBI Taxonomy" id="1462440"/>
    <lineage>
        <taxon>Bacteria</taxon>
        <taxon>Pseudomonadati</taxon>
        <taxon>Pseudomonadota</taxon>
        <taxon>Betaproteobacteria</taxon>
        <taxon>Burkholderiales</taxon>
        <taxon>Oxalobacteraceae</taxon>
        <taxon>Telluria group</taxon>
        <taxon>Pseudoduganella</taxon>
    </lineage>
</organism>
<evidence type="ECO:0000313" key="2">
    <source>
        <dbReference type="EMBL" id="MTW03479.1"/>
    </source>
</evidence>
<feature type="chain" id="PRO_5026723753" description="Pilus assembly protein" evidence="1">
    <location>
        <begin position="31"/>
        <end position="93"/>
    </location>
</feature>
<dbReference type="AlphaFoldDB" id="A0A6L6Q217"/>
<dbReference type="RefSeq" id="WP_155439864.1">
    <property type="nucleotide sequence ID" value="NZ_WNLA01000010.1"/>
</dbReference>
<dbReference type="Proteomes" id="UP000484015">
    <property type="component" value="Unassembled WGS sequence"/>
</dbReference>
<dbReference type="EMBL" id="WNLA01000010">
    <property type="protein sequence ID" value="MTW03479.1"/>
    <property type="molecule type" value="Genomic_DNA"/>
</dbReference>
<accession>A0A6L6Q217</accession>
<evidence type="ECO:0000313" key="3">
    <source>
        <dbReference type="Proteomes" id="UP000484015"/>
    </source>
</evidence>
<sequence>MMTMPKRLSYWLRYALPCLLSACASPPALQTPPASGDVVRAAFARQVIALPSNAPVTGIDSGAALQAQQAYRKSYAEKEPAYRPLVIGAGAQK</sequence>
<comment type="caution">
    <text evidence="2">The sequence shown here is derived from an EMBL/GenBank/DDBJ whole genome shotgun (WGS) entry which is preliminary data.</text>
</comment>
<keyword evidence="3" id="KW-1185">Reference proteome</keyword>
<reference evidence="2 3" key="1">
    <citation type="submission" date="2019-11" db="EMBL/GenBank/DDBJ databases">
        <title>Type strains purchased from KCTC, JCM and DSMZ.</title>
        <authorList>
            <person name="Lu H."/>
        </authorList>
    </citation>
    <scope>NUCLEOTIDE SEQUENCE [LARGE SCALE GENOMIC DNA]</scope>
    <source>
        <strain evidence="2 3">KCTC 42409</strain>
    </source>
</reference>
<evidence type="ECO:0008006" key="4">
    <source>
        <dbReference type="Google" id="ProtNLM"/>
    </source>
</evidence>